<dbReference type="EMBL" id="PKMF04000209">
    <property type="protein sequence ID" value="KAK7843163.1"/>
    <property type="molecule type" value="Genomic_DNA"/>
</dbReference>
<comment type="caution">
    <text evidence="1">The sequence shown here is derived from an EMBL/GenBank/DDBJ whole genome shotgun (WGS) entry which is preliminary data.</text>
</comment>
<dbReference type="AlphaFoldDB" id="A0AAW0KXY2"/>
<protein>
    <submittedName>
        <fullName evidence="1">Uncharacterized protein</fullName>
    </submittedName>
</protein>
<keyword evidence="2" id="KW-1185">Reference proteome</keyword>
<dbReference type="PANTHER" id="PTHR45669:SF18">
    <property type="entry name" value="GLUTAREDOXIN FAMILY PROTEIN"/>
    <property type="match status" value="1"/>
</dbReference>
<name>A0AAW0KXY2_QUESU</name>
<proteinExistence type="predicted"/>
<accession>A0AAW0KXY2</accession>
<dbReference type="PANTHER" id="PTHR45669">
    <property type="entry name" value="GLUTAREDOXIN DOMAIN-CONTAINING CYSTEINE-RICH PROTEIN CG12206-RELATED"/>
    <property type="match status" value="1"/>
</dbReference>
<sequence>MDGLEDDGELPSSSIFDHPIVIQKNPLPSSDGSVPKLFDLIESTKKSELLSQKSSPSVKPLWQHLSEEALLSKMDPNVVSSYRRALSSRQLNYTTSTKGIARSLGSSPMTGSYSFSNSWYSLPGCEDKVVIYFTSLRGIRKTMRIVVRSFRVPVDERDISMDAEYRKELQRALGGKAMSLPQYLLGGSMLGVQRRLSNSMKLENCLIFWKGSYEGSRSEGFEEEEGELKRCPDCNENGIQLLLNANNRFGLLDEEASNLLLFSAAALPPQNQFRHGKAPCQNHTAAKSILTQQGNMPESCHVAAICRNHGDIVNSWIDKDLPGDPIWAEG</sequence>
<dbReference type="InterPro" id="IPR036249">
    <property type="entry name" value="Thioredoxin-like_sf"/>
</dbReference>
<reference evidence="1 2" key="1">
    <citation type="journal article" date="2018" name="Sci. Data">
        <title>The draft genome sequence of cork oak.</title>
        <authorList>
            <person name="Ramos A.M."/>
            <person name="Usie A."/>
            <person name="Barbosa P."/>
            <person name="Barros P.M."/>
            <person name="Capote T."/>
            <person name="Chaves I."/>
            <person name="Simoes F."/>
            <person name="Abreu I."/>
            <person name="Carrasquinho I."/>
            <person name="Faro C."/>
            <person name="Guimaraes J.B."/>
            <person name="Mendonca D."/>
            <person name="Nobrega F."/>
            <person name="Rodrigues L."/>
            <person name="Saibo N.J.M."/>
            <person name="Varela M.C."/>
            <person name="Egas C."/>
            <person name="Matos J."/>
            <person name="Miguel C.M."/>
            <person name="Oliveira M.M."/>
            <person name="Ricardo C.P."/>
            <person name="Goncalves S."/>
        </authorList>
    </citation>
    <scope>NUCLEOTIDE SEQUENCE [LARGE SCALE GENOMIC DNA]</scope>
    <source>
        <strain evidence="2">cv. HL8</strain>
    </source>
</reference>
<gene>
    <name evidence="1" type="ORF">CFP56_012894</name>
</gene>
<evidence type="ECO:0000313" key="2">
    <source>
        <dbReference type="Proteomes" id="UP000237347"/>
    </source>
</evidence>
<organism evidence="1 2">
    <name type="scientific">Quercus suber</name>
    <name type="common">Cork oak</name>
    <dbReference type="NCBI Taxonomy" id="58331"/>
    <lineage>
        <taxon>Eukaryota</taxon>
        <taxon>Viridiplantae</taxon>
        <taxon>Streptophyta</taxon>
        <taxon>Embryophyta</taxon>
        <taxon>Tracheophyta</taxon>
        <taxon>Spermatophyta</taxon>
        <taxon>Magnoliopsida</taxon>
        <taxon>eudicotyledons</taxon>
        <taxon>Gunneridae</taxon>
        <taxon>Pentapetalae</taxon>
        <taxon>rosids</taxon>
        <taxon>fabids</taxon>
        <taxon>Fagales</taxon>
        <taxon>Fagaceae</taxon>
        <taxon>Quercus</taxon>
    </lineage>
</organism>
<dbReference type="Proteomes" id="UP000237347">
    <property type="component" value="Unassembled WGS sequence"/>
</dbReference>
<dbReference type="PROSITE" id="PS51354">
    <property type="entry name" value="GLUTAREDOXIN_2"/>
    <property type="match status" value="1"/>
</dbReference>
<dbReference type="SUPFAM" id="SSF52833">
    <property type="entry name" value="Thioredoxin-like"/>
    <property type="match status" value="1"/>
</dbReference>
<evidence type="ECO:0000313" key="1">
    <source>
        <dbReference type="EMBL" id="KAK7843163.1"/>
    </source>
</evidence>